<organism evidence="1 2">
    <name type="scientific">Dufourea novaeangliae</name>
    <name type="common">Sweat bee</name>
    <dbReference type="NCBI Taxonomy" id="178035"/>
    <lineage>
        <taxon>Eukaryota</taxon>
        <taxon>Metazoa</taxon>
        <taxon>Ecdysozoa</taxon>
        <taxon>Arthropoda</taxon>
        <taxon>Hexapoda</taxon>
        <taxon>Insecta</taxon>
        <taxon>Pterygota</taxon>
        <taxon>Neoptera</taxon>
        <taxon>Endopterygota</taxon>
        <taxon>Hymenoptera</taxon>
        <taxon>Apocrita</taxon>
        <taxon>Aculeata</taxon>
        <taxon>Apoidea</taxon>
        <taxon>Anthophila</taxon>
        <taxon>Halictidae</taxon>
        <taxon>Rophitinae</taxon>
        <taxon>Dufourea</taxon>
    </lineage>
</organism>
<reference evidence="1 2" key="1">
    <citation type="submission" date="2015-07" db="EMBL/GenBank/DDBJ databases">
        <title>The genome of Dufourea novaeangliae.</title>
        <authorList>
            <person name="Pan H."/>
            <person name="Kapheim K."/>
        </authorList>
    </citation>
    <scope>NUCLEOTIDE SEQUENCE [LARGE SCALE GENOMIC DNA]</scope>
    <source>
        <strain evidence="1">0120121106</strain>
        <tissue evidence="1">Whole body</tissue>
    </source>
</reference>
<evidence type="ECO:0000313" key="2">
    <source>
        <dbReference type="Proteomes" id="UP000076502"/>
    </source>
</evidence>
<evidence type="ECO:0000313" key="1">
    <source>
        <dbReference type="EMBL" id="KZC06595.1"/>
    </source>
</evidence>
<sequence length="64" mass="7215">MSIADSARVPFGIRGLKVKDRGGWSYVSDVNTLSKPIRNPLFLHEIRISIYETLGSIILLHLHL</sequence>
<dbReference type="EMBL" id="KQ434809">
    <property type="protein sequence ID" value="KZC06595.1"/>
    <property type="molecule type" value="Genomic_DNA"/>
</dbReference>
<dbReference type="AlphaFoldDB" id="A0A154P3T1"/>
<keyword evidence="2" id="KW-1185">Reference proteome</keyword>
<protein>
    <submittedName>
        <fullName evidence="1">Uncharacterized protein</fullName>
    </submittedName>
</protein>
<proteinExistence type="predicted"/>
<name>A0A154P3T1_DUFNO</name>
<gene>
    <name evidence="1" type="ORF">WN55_10506</name>
</gene>
<accession>A0A154P3T1</accession>
<dbReference type="Proteomes" id="UP000076502">
    <property type="component" value="Unassembled WGS sequence"/>
</dbReference>